<gene>
    <name evidence="1" type="ORF">NPIL_194421</name>
</gene>
<proteinExistence type="predicted"/>
<protein>
    <submittedName>
        <fullName evidence="1">Uncharacterized protein</fullName>
    </submittedName>
</protein>
<evidence type="ECO:0000313" key="2">
    <source>
        <dbReference type="Proteomes" id="UP000887013"/>
    </source>
</evidence>
<name>A0A8X6MCX8_NEPPI</name>
<dbReference type="Proteomes" id="UP000887013">
    <property type="component" value="Unassembled WGS sequence"/>
</dbReference>
<evidence type="ECO:0000313" key="1">
    <source>
        <dbReference type="EMBL" id="GFS40989.1"/>
    </source>
</evidence>
<comment type="caution">
    <text evidence="1">The sequence shown here is derived from an EMBL/GenBank/DDBJ whole genome shotgun (WGS) entry which is preliminary data.</text>
</comment>
<dbReference type="EMBL" id="BMAW01043750">
    <property type="protein sequence ID" value="GFS40989.1"/>
    <property type="molecule type" value="Genomic_DNA"/>
</dbReference>
<accession>A0A8X6MCX8</accession>
<reference evidence="1" key="1">
    <citation type="submission" date="2020-08" db="EMBL/GenBank/DDBJ databases">
        <title>Multicomponent nature underlies the extraordinary mechanical properties of spider dragline silk.</title>
        <authorList>
            <person name="Kono N."/>
            <person name="Nakamura H."/>
            <person name="Mori M."/>
            <person name="Yoshida Y."/>
            <person name="Ohtoshi R."/>
            <person name="Malay A.D."/>
            <person name="Moran D.A.P."/>
            <person name="Tomita M."/>
            <person name="Numata K."/>
            <person name="Arakawa K."/>
        </authorList>
    </citation>
    <scope>NUCLEOTIDE SEQUENCE</scope>
</reference>
<organism evidence="1 2">
    <name type="scientific">Nephila pilipes</name>
    <name type="common">Giant wood spider</name>
    <name type="synonym">Nephila maculata</name>
    <dbReference type="NCBI Taxonomy" id="299642"/>
    <lineage>
        <taxon>Eukaryota</taxon>
        <taxon>Metazoa</taxon>
        <taxon>Ecdysozoa</taxon>
        <taxon>Arthropoda</taxon>
        <taxon>Chelicerata</taxon>
        <taxon>Arachnida</taxon>
        <taxon>Araneae</taxon>
        <taxon>Araneomorphae</taxon>
        <taxon>Entelegynae</taxon>
        <taxon>Araneoidea</taxon>
        <taxon>Nephilidae</taxon>
        <taxon>Nephila</taxon>
    </lineage>
</organism>
<sequence length="98" mass="11043">MLLISRYHQRLMAETKFSLMMGNAGLSDLKNTLDLLVSTANCLKILTPEGKRLYSSICLGKGRQPPELKKGTVIPIKTQVRELTLMTSDQLHYRPLVN</sequence>
<keyword evidence="2" id="KW-1185">Reference proteome</keyword>
<dbReference type="AlphaFoldDB" id="A0A8X6MCX8"/>